<keyword evidence="2" id="KW-0472">Membrane</keyword>
<name>A0A5B1L444_9ACTN</name>
<keyword evidence="5" id="KW-1185">Reference proteome</keyword>
<dbReference type="SUPFAM" id="SSF50494">
    <property type="entry name" value="Trypsin-like serine proteases"/>
    <property type="match status" value="1"/>
</dbReference>
<organism evidence="4 5">
    <name type="scientific">Nocardioides humilatus</name>
    <dbReference type="NCBI Taxonomy" id="2607660"/>
    <lineage>
        <taxon>Bacteria</taxon>
        <taxon>Bacillati</taxon>
        <taxon>Actinomycetota</taxon>
        <taxon>Actinomycetes</taxon>
        <taxon>Propionibacteriales</taxon>
        <taxon>Nocardioidaceae</taxon>
        <taxon>Nocardioides</taxon>
    </lineage>
</organism>
<dbReference type="PRINTS" id="PR00834">
    <property type="entry name" value="PROTEASES2C"/>
</dbReference>
<reference evidence="4 5" key="2">
    <citation type="submission" date="2019-09" db="EMBL/GenBank/DDBJ databases">
        <authorList>
            <person name="Jin C."/>
        </authorList>
    </citation>
    <scope>NUCLEOTIDE SEQUENCE [LARGE SCALE GENOMIC DNA]</scope>
    <source>
        <strain evidence="4 5">BN130099</strain>
    </source>
</reference>
<protein>
    <submittedName>
        <fullName evidence="4">FHA domain-containing protein</fullName>
    </submittedName>
</protein>
<dbReference type="PANTHER" id="PTHR23308">
    <property type="entry name" value="NUCLEAR INHIBITOR OF PROTEIN PHOSPHATASE-1"/>
    <property type="match status" value="1"/>
</dbReference>
<dbReference type="SUPFAM" id="SSF49879">
    <property type="entry name" value="SMAD/FHA domain"/>
    <property type="match status" value="2"/>
</dbReference>
<keyword evidence="2" id="KW-0812">Transmembrane</keyword>
<evidence type="ECO:0000256" key="2">
    <source>
        <dbReference type="SAM" id="Phobius"/>
    </source>
</evidence>
<dbReference type="InterPro" id="IPR008984">
    <property type="entry name" value="SMAD_FHA_dom_sf"/>
</dbReference>
<dbReference type="Pfam" id="PF13365">
    <property type="entry name" value="Trypsin_2"/>
    <property type="match status" value="1"/>
</dbReference>
<dbReference type="GO" id="GO:0004252">
    <property type="term" value="F:serine-type endopeptidase activity"/>
    <property type="evidence" value="ECO:0007669"/>
    <property type="project" value="InterPro"/>
</dbReference>
<dbReference type="Pfam" id="PF00498">
    <property type="entry name" value="FHA"/>
    <property type="match status" value="2"/>
</dbReference>
<dbReference type="EMBL" id="VUJV01000009">
    <property type="protein sequence ID" value="KAA1415423.1"/>
    <property type="molecule type" value="Genomic_DNA"/>
</dbReference>
<dbReference type="InterPro" id="IPR009003">
    <property type="entry name" value="Peptidase_S1_PA"/>
</dbReference>
<feature type="domain" description="FHA" evidence="3">
    <location>
        <begin position="151"/>
        <end position="199"/>
    </location>
</feature>
<dbReference type="InterPro" id="IPR050923">
    <property type="entry name" value="Cell_Proc_Reg/RNA_Proc"/>
</dbReference>
<feature type="transmembrane region" description="Helical" evidence="2">
    <location>
        <begin position="244"/>
        <end position="269"/>
    </location>
</feature>
<dbReference type="SMART" id="SM00240">
    <property type="entry name" value="FHA"/>
    <property type="match status" value="2"/>
</dbReference>
<dbReference type="CDD" id="cd00060">
    <property type="entry name" value="FHA"/>
    <property type="match status" value="1"/>
</dbReference>
<evidence type="ECO:0000256" key="1">
    <source>
        <dbReference type="ARBA" id="ARBA00022553"/>
    </source>
</evidence>
<evidence type="ECO:0000313" key="5">
    <source>
        <dbReference type="Proteomes" id="UP000325003"/>
    </source>
</evidence>
<keyword evidence="1" id="KW-0597">Phosphoprotein</keyword>
<evidence type="ECO:0000259" key="3">
    <source>
        <dbReference type="PROSITE" id="PS50006"/>
    </source>
</evidence>
<comment type="caution">
    <text evidence="4">The sequence shown here is derived from an EMBL/GenBank/DDBJ whole genome shotgun (WGS) entry which is preliminary data.</text>
</comment>
<dbReference type="Gene3D" id="2.40.10.10">
    <property type="entry name" value="Trypsin-like serine proteases"/>
    <property type="match status" value="2"/>
</dbReference>
<dbReference type="PROSITE" id="PS50006">
    <property type="entry name" value="FHA_DOMAIN"/>
    <property type="match status" value="2"/>
</dbReference>
<gene>
    <name evidence="4" type="ORF">F0U44_20740</name>
</gene>
<dbReference type="GO" id="GO:0006508">
    <property type="term" value="P:proteolysis"/>
    <property type="evidence" value="ECO:0007669"/>
    <property type="project" value="InterPro"/>
</dbReference>
<dbReference type="Gene3D" id="2.60.200.20">
    <property type="match status" value="2"/>
</dbReference>
<dbReference type="Proteomes" id="UP000325003">
    <property type="component" value="Unassembled WGS sequence"/>
</dbReference>
<dbReference type="AlphaFoldDB" id="A0A5B1L444"/>
<keyword evidence="2" id="KW-1133">Transmembrane helix</keyword>
<sequence>MTPLQIEAGGQSFMFDGTKVVTIGRDPNCDITLMGGTVSRQHAEIRPDATGWTLVDTGSSSGTFHHGTQVSEVRLTGQGTLRIGGLEGEQLTYSIAGARPAAPLPEAALPAPGLQQTIVPGGAVPGSFVPGPALLVRTGGQSKRFVPGTMVRIGRDPANEVVTDDAAVSRLHAVVESRPDGWWYVDRSTAGTFDGEDRVTAVKVIEPLTLMLGHPTAGIEVEVVPIVDARQAQKELAGKKRKRTAALVGGIVGGLVIVGGGVTAAVVLAGGDDEKGGKDEPTAQSGLTTEELTRAKLATVLIIALDANGEVTSKGSGAIVSEDGKILTAAHVGDPTTPGALFPEEGEGPSSYQIALVSAEDDKPAAPEYIAEPVVSDGPLDLTIMQITGDVAGNPIAPADLDLPEPLALGNIDDVHTGDSITALGFPGVAHVATTEDFTQNALTVTRGVVSTFLGDEPIDPARAWIDSDVRIGSGNSGGPSINDDGEIIGINDNVVTDMTVGDSGAGGSFTGGSARLRPVNFAEALLAAAQQGTDYVSPYLGDVPEQEVPGQATIEALGWASEGSQGCAADTDVLPYPPGEEPIYAEWDFRGVPEGTTLSLTLVGVDGSALYSDSIVAGGTDGCFSYQVVVGGVGVEGIDAVLTGDGGFEVHNQVTLQ</sequence>
<dbReference type="InterPro" id="IPR043504">
    <property type="entry name" value="Peptidase_S1_PA_chymotrypsin"/>
</dbReference>
<proteinExistence type="predicted"/>
<reference evidence="4 5" key="1">
    <citation type="submission" date="2019-09" db="EMBL/GenBank/DDBJ databases">
        <title>Nocardioides panacisoli sp. nov., isolated from the soil of a ginseng field.</title>
        <authorList>
            <person name="Cho C."/>
        </authorList>
    </citation>
    <scope>NUCLEOTIDE SEQUENCE [LARGE SCALE GENOMIC DNA]</scope>
    <source>
        <strain evidence="4 5">BN130099</strain>
    </source>
</reference>
<evidence type="ECO:0000313" key="4">
    <source>
        <dbReference type="EMBL" id="KAA1415423.1"/>
    </source>
</evidence>
<accession>A0A5B1L444</accession>
<dbReference type="InterPro" id="IPR000253">
    <property type="entry name" value="FHA_dom"/>
</dbReference>
<dbReference type="InterPro" id="IPR001940">
    <property type="entry name" value="Peptidase_S1C"/>
</dbReference>
<dbReference type="RefSeq" id="WP_149730297.1">
    <property type="nucleotide sequence ID" value="NZ_VUJV01000009.1"/>
</dbReference>
<feature type="domain" description="FHA" evidence="3">
    <location>
        <begin position="21"/>
        <end position="70"/>
    </location>
</feature>